<sequence length="489" mass="55081">MGKDVETREFSREDRMRYRDKVRQCLDAFARMLADSPFEDGRGMSGLEIELNLVDEDYDPALRNQRVLDALADPAFVTELGQFNIEINVPPQQLQQDGLARFEAQVRESLNAAEEHAASVDTRLAMIGILPTLRRDQLTPDVLSANPRYALLNEQIFTARGEDLLIAIDGVERLHVRCDSIAPEAACTSVQFHLQVAPQQFAAHWNAAQAVAAAQVALGANAPFLFGRELWRETRIPLFEQATDTRAEELKSQGVRPRVWFGERWITSIFDLFEENVRYFPALLPICEDEDPIAALDAGEVPRLGELRLHNGTVYRWNRPIYDVVDGRPHVRVENRVLPAGPTVVDSMANAAFYFGLVHRLAEQDRPVWTQMSYGVAEENFHTAARHGIDAVLFWPGLGSVPVTELVLRRLLPLAHEGLDGWGVAPAHRDRLLGIIEQRCLAHRNGAAWQVETVHAIEGAGPVGRDDTMRKLLQEYLPRMHSNVPVHEW</sequence>
<dbReference type="GO" id="GO:0042398">
    <property type="term" value="P:modified amino acid biosynthetic process"/>
    <property type="evidence" value="ECO:0007669"/>
    <property type="project" value="InterPro"/>
</dbReference>
<dbReference type="GO" id="GO:0004357">
    <property type="term" value="F:glutamate-cysteine ligase activity"/>
    <property type="evidence" value="ECO:0007669"/>
    <property type="project" value="UniProtKB-EC"/>
</dbReference>
<evidence type="ECO:0000256" key="1">
    <source>
        <dbReference type="ARBA" id="ARBA00048819"/>
    </source>
</evidence>
<accession>A0A917WMN8</accession>
<dbReference type="InterPro" id="IPR006336">
    <property type="entry name" value="GCS2"/>
</dbReference>
<dbReference type="Pfam" id="PF04107">
    <property type="entry name" value="GCS2"/>
    <property type="match status" value="1"/>
</dbReference>
<evidence type="ECO:0000313" key="3">
    <source>
        <dbReference type="Proteomes" id="UP000642070"/>
    </source>
</evidence>
<dbReference type="EMBL" id="BMPI01000006">
    <property type="protein sequence ID" value="GGM14768.1"/>
    <property type="molecule type" value="Genomic_DNA"/>
</dbReference>
<dbReference type="InterPro" id="IPR050141">
    <property type="entry name" value="GCL_type2/YbdK_subfam"/>
</dbReference>
<dbReference type="AlphaFoldDB" id="A0A917WMN8"/>
<dbReference type="SUPFAM" id="SSF55931">
    <property type="entry name" value="Glutamine synthetase/guanido kinase"/>
    <property type="match status" value="1"/>
</dbReference>
<dbReference type="InterPro" id="IPR016602">
    <property type="entry name" value="UCP012666"/>
</dbReference>
<name>A0A917WMN8_9ACTN</name>
<comment type="caution">
    <text evidence="2">The sequence shown here is derived from an EMBL/GenBank/DDBJ whole genome shotgun (WGS) entry which is preliminary data.</text>
</comment>
<dbReference type="Proteomes" id="UP000642070">
    <property type="component" value="Unassembled WGS sequence"/>
</dbReference>
<reference evidence="2" key="2">
    <citation type="submission" date="2020-09" db="EMBL/GenBank/DDBJ databases">
        <authorList>
            <person name="Sun Q."/>
            <person name="Ohkuma M."/>
        </authorList>
    </citation>
    <scope>NUCLEOTIDE SEQUENCE</scope>
    <source>
        <strain evidence="2">JCM 19831</strain>
    </source>
</reference>
<dbReference type="PANTHER" id="PTHR36510:SF3">
    <property type="entry name" value="CONSERVED PROTEIN"/>
    <property type="match status" value="1"/>
</dbReference>
<dbReference type="RefSeq" id="WP_190248979.1">
    <property type="nucleotide sequence ID" value="NZ_BMPI01000006.1"/>
</dbReference>
<keyword evidence="3" id="KW-1185">Reference proteome</keyword>
<protein>
    <submittedName>
        <fullName evidence="2">Glutamate--cysteine ligase</fullName>
    </submittedName>
</protein>
<organism evidence="2 3">
    <name type="scientific">Dactylosporangium sucinum</name>
    <dbReference type="NCBI Taxonomy" id="1424081"/>
    <lineage>
        <taxon>Bacteria</taxon>
        <taxon>Bacillati</taxon>
        <taxon>Actinomycetota</taxon>
        <taxon>Actinomycetes</taxon>
        <taxon>Micromonosporales</taxon>
        <taxon>Micromonosporaceae</taxon>
        <taxon>Dactylosporangium</taxon>
    </lineage>
</organism>
<gene>
    <name evidence="2" type="ORF">GCM10007977_014850</name>
</gene>
<dbReference type="PIRSF" id="PIRSF012666">
    <property type="entry name" value="UCP012666"/>
    <property type="match status" value="1"/>
</dbReference>
<reference evidence="2" key="1">
    <citation type="journal article" date="2014" name="Int. J. Syst. Evol. Microbiol.">
        <title>Complete genome sequence of Corynebacterium casei LMG S-19264T (=DSM 44701T), isolated from a smear-ripened cheese.</title>
        <authorList>
            <consortium name="US DOE Joint Genome Institute (JGI-PGF)"/>
            <person name="Walter F."/>
            <person name="Albersmeier A."/>
            <person name="Kalinowski J."/>
            <person name="Ruckert C."/>
        </authorList>
    </citation>
    <scope>NUCLEOTIDE SEQUENCE</scope>
    <source>
        <strain evidence="2">JCM 19831</strain>
    </source>
</reference>
<evidence type="ECO:0000313" key="2">
    <source>
        <dbReference type="EMBL" id="GGM14768.1"/>
    </source>
</evidence>
<dbReference type="Gene3D" id="3.30.590.20">
    <property type="match status" value="1"/>
</dbReference>
<dbReference type="PANTHER" id="PTHR36510">
    <property type="entry name" value="GLUTAMATE--CYSTEINE LIGASE 2-RELATED"/>
    <property type="match status" value="1"/>
</dbReference>
<comment type="catalytic activity">
    <reaction evidence="1">
        <text>L-cysteine + L-glutamate + ATP = gamma-L-glutamyl-L-cysteine + ADP + phosphate + H(+)</text>
        <dbReference type="Rhea" id="RHEA:13285"/>
        <dbReference type="ChEBI" id="CHEBI:15378"/>
        <dbReference type="ChEBI" id="CHEBI:29985"/>
        <dbReference type="ChEBI" id="CHEBI:30616"/>
        <dbReference type="ChEBI" id="CHEBI:35235"/>
        <dbReference type="ChEBI" id="CHEBI:43474"/>
        <dbReference type="ChEBI" id="CHEBI:58173"/>
        <dbReference type="ChEBI" id="CHEBI:456216"/>
        <dbReference type="EC" id="6.3.2.2"/>
    </reaction>
</comment>
<proteinExistence type="predicted"/>
<dbReference type="InterPro" id="IPR014746">
    <property type="entry name" value="Gln_synth/guanido_kin_cat_dom"/>
</dbReference>
<keyword evidence="2" id="KW-0436">Ligase</keyword>